<reference evidence="2" key="1">
    <citation type="journal article" date="2020" name="Nature">
        <title>Giant virus diversity and host interactions through global metagenomics.</title>
        <authorList>
            <person name="Schulz F."/>
            <person name="Roux S."/>
            <person name="Paez-Espino D."/>
            <person name="Jungbluth S."/>
            <person name="Walsh D.A."/>
            <person name="Denef V.J."/>
            <person name="McMahon K.D."/>
            <person name="Konstantinidis K.T."/>
            <person name="Eloe-Fadrosh E.A."/>
            <person name="Kyrpides N.C."/>
            <person name="Woyke T."/>
        </authorList>
    </citation>
    <scope>NUCLEOTIDE SEQUENCE</scope>
    <source>
        <strain evidence="2">GVMAG-M-3300018080-19</strain>
    </source>
</reference>
<dbReference type="Gene3D" id="3.90.79.10">
    <property type="entry name" value="Nucleoside Triphosphate Pyrophosphohydrolase"/>
    <property type="match status" value="1"/>
</dbReference>
<dbReference type="InterPro" id="IPR015797">
    <property type="entry name" value="NUDIX_hydrolase-like_dom_sf"/>
</dbReference>
<dbReference type="Pfam" id="PF00293">
    <property type="entry name" value="NUDIX"/>
    <property type="match status" value="1"/>
</dbReference>
<dbReference type="EMBL" id="MN739208">
    <property type="protein sequence ID" value="QHS93705.1"/>
    <property type="molecule type" value="Genomic_DNA"/>
</dbReference>
<accession>A0A6C0BMS9</accession>
<dbReference type="SUPFAM" id="SSF55811">
    <property type="entry name" value="Nudix"/>
    <property type="match status" value="1"/>
</dbReference>
<name>A0A6C0BMS9_9ZZZZ</name>
<proteinExistence type="predicted"/>
<protein>
    <recommendedName>
        <fullName evidence="1">Nudix hydrolase domain-containing protein</fullName>
    </recommendedName>
</protein>
<dbReference type="InterPro" id="IPR000086">
    <property type="entry name" value="NUDIX_hydrolase_dom"/>
</dbReference>
<organism evidence="2">
    <name type="scientific">viral metagenome</name>
    <dbReference type="NCBI Taxonomy" id="1070528"/>
    <lineage>
        <taxon>unclassified sequences</taxon>
        <taxon>metagenomes</taxon>
        <taxon>organismal metagenomes</taxon>
    </lineage>
</organism>
<evidence type="ECO:0000259" key="1">
    <source>
        <dbReference type="Pfam" id="PF00293"/>
    </source>
</evidence>
<feature type="domain" description="Nudix hydrolase" evidence="1">
    <location>
        <begin position="20"/>
        <end position="79"/>
    </location>
</feature>
<sequence>MKEVHGKYLHQSHLYVPSSVGVICFTIDPSSQNIYLLLGQESDFHHLRYGNTGKWCDFGGKPKDGETLAETAARELTEEGLGTIMLHHDHRTPFADYEASVCAQLEQGDYDLQLRVFWGLVLRVYYLKEIPWQPSAPELFMRTRKAFFRMAGTQRCPYIYRKHPGVHIGKDQVVRIRNTFLEKYRIAFWSLDRLSYVVNHYGRYKTQRFRSSFRPILKFLIGYFRKYYV</sequence>
<dbReference type="AlphaFoldDB" id="A0A6C0BMS9"/>
<evidence type="ECO:0000313" key="2">
    <source>
        <dbReference type="EMBL" id="QHS93705.1"/>
    </source>
</evidence>